<evidence type="ECO:0000313" key="3">
    <source>
        <dbReference type="EMBL" id="MWV42516.1"/>
    </source>
</evidence>
<dbReference type="InterPro" id="IPR050259">
    <property type="entry name" value="SDR"/>
</dbReference>
<dbReference type="GO" id="GO:0008206">
    <property type="term" value="P:bile acid metabolic process"/>
    <property type="evidence" value="ECO:0007669"/>
    <property type="project" value="UniProtKB-ARBA"/>
</dbReference>
<reference evidence="3 4" key="1">
    <citation type="submission" date="2019-12" db="EMBL/GenBank/DDBJ databases">
        <title>Paenibacillus sp. nov., an endophytic bacterium isolated from the stem of Dendrobium.</title>
        <authorList>
            <person name="Zhao R."/>
        </authorList>
    </citation>
    <scope>NUCLEOTIDE SEQUENCE [LARGE SCALE GENOMIC DNA]</scope>
    <source>
        <strain evidence="3 4">HJL G12</strain>
    </source>
</reference>
<dbReference type="EMBL" id="WUBI01000001">
    <property type="protein sequence ID" value="MWV42516.1"/>
    <property type="molecule type" value="Genomic_DNA"/>
</dbReference>
<dbReference type="GO" id="GO:0016491">
    <property type="term" value="F:oxidoreductase activity"/>
    <property type="evidence" value="ECO:0007669"/>
    <property type="project" value="UniProtKB-KW"/>
</dbReference>
<dbReference type="Pfam" id="PF13561">
    <property type="entry name" value="adh_short_C2"/>
    <property type="match status" value="1"/>
</dbReference>
<dbReference type="Proteomes" id="UP000460318">
    <property type="component" value="Unassembled WGS sequence"/>
</dbReference>
<evidence type="ECO:0000313" key="4">
    <source>
        <dbReference type="Proteomes" id="UP000460318"/>
    </source>
</evidence>
<organism evidence="3 4">
    <name type="scientific">Paenibacillus dendrobii</name>
    <dbReference type="NCBI Taxonomy" id="2691084"/>
    <lineage>
        <taxon>Bacteria</taxon>
        <taxon>Bacillati</taxon>
        <taxon>Bacillota</taxon>
        <taxon>Bacilli</taxon>
        <taxon>Bacillales</taxon>
        <taxon>Paenibacillaceae</taxon>
        <taxon>Paenibacillus</taxon>
    </lineage>
</organism>
<gene>
    <name evidence="3" type="ORF">GRF59_02640</name>
</gene>
<dbReference type="InterPro" id="IPR002347">
    <property type="entry name" value="SDR_fam"/>
</dbReference>
<dbReference type="PRINTS" id="PR00081">
    <property type="entry name" value="GDHRDH"/>
</dbReference>
<dbReference type="PANTHER" id="PTHR42879:SF2">
    <property type="entry name" value="3-OXOACYL-[ACYL-CARRIER-PROTEIN] REDUCTASE FABG"/>
    <property type="match status" value="1"/>
</dbReference>
<accession>A0A7X3LEG2</accession>
<name>A0A7X3LEG2_9BACL</name>
<keyword evidence="4" id="KW-1185">Reference proteome</keyword>
<evidence type="ECO:0000256" key="1">
    <source>
        <dbReference type="ARBA" id="ARBA00006484"/>
    </source>
</evidence>
<dbReference type="RefSeq" id="WP_160496110.1">
    <property type="nucleotide sequence ID" value="NZ_WUBI01000001.1"/>
</dbReference>
<dbReference type="FunFam" id="3.40.50.720:FF:000084">
    <property type="entry name" value="Short-chain dehydrogenase reductase"/>
    <property type="match status" value="1"/>
</dbReference>
<protein>
    <submittedName>
        <fullName evidence="3">SDR family oxidoreductase</fullName>
    </submittedName>
</protein>
<comment type="caution">
    <text evidence="3">The sequence shown here is derived from an EMBL/GenBank/DDBJ whole genome shotgun (WGS) entry which is preliminary data.</text>
</comment>
<dbReference type="AlphaFoldDB" id="A0A7X3LEG2"/>
<comment type="similarity">
    <text evidence="1">Belongs to the short-chain dehydrogenases/reductases (SDR) family.</text>
</comment>
<dbReference type="PANTHER" id="PTHR42879">
    <property type="entry name" value="3-OXOACYL-(ACYL-CARRIER-PROTEIN) REDUCTASE"/>
    <property type="match status" value="1"/>
</dbReference>
<sequence>MQLKGKVVIVTGGGRGIGKAACLLLAARGATVVVNYLSNHRAAESVVSNIRSADGEAISLQADVRSQEQFSQLVASVKEAYGRIDGLVCNANMNFAAKPFAEMTWEEFSQKLNDELQAAFVTTKAVIPSMMEQKAGRIIYISSSLGKNPSPYMIAHGTAKGGLDSFSSYIAQEFGPQGVTANVVAPGLVQTDATAFLSDTDRQMIINFTPLRRVANPDDVAGAIAFLIGDDSRFVTGTYLPVTGGKF</sequence>
<keyword evidence="2" id="KW-0560">Oxidoreductase</keyword>
<dbReference type="Gene3D" id="3.40.50.720">
    <property type="entry name" value="NAD(P)-binding Rossmann-like Domain"/>
    <property type="match status" value="1"/>
</dbReference>
<proteinExistence type="inferred from homology"/>
<dbReference type="InterPro" id="IPR036291">
    <property type="entry name" value="NAD(P)-bd_dom_sf"/>
</dbReference>
<evidence type="ECO:0000256" key="2">
    <source>
        <dbReference type="ARBA" id="ARBA00023002"/>
    </source>
</evidence>
<dbReference type="SUPFAM" id="SSF51735">
    <property type="entry name" value="NAD(P)-binding Rossmann-fold domains"/>
    <property type="match status" value="1"/>
</dbReference>